<dbReference type="HOGENOM" id="CLU_3421015_0_0_9"/>
<evidence type="ECO:0000313" key="1">
    <source>
        <dbReference type="EMBL" id="ABJ70856.1"/>
    </source>
</evidence>
<accession>Q036L6</accession>
<dbReference type="Proteomes" id="UP000001651">
    <property type="component" value="Chromosome"/>
</dbReference>
<proteinExistence type="predicted"/>
<dbReference type="KEGG" id="lca:LSEI_2106"/>
<name>Q036L6_LACP3</name>
<protein>
    <submittedName>
        <fullName evidence="1">Uncharacterized protein</fullName>
    </submittedName>
</protein>
<gene>
    <name evidence="1" type="ordered locus">LSEI_2106</name>
</gene>
<dbReference type="EMBL" id="CP000423">
    <property type="protein sequence ID" value="ABJ70856.1"/>
    <property type="molecule type" value="Genomic_DNA"/>
</dbReference>
<dbReference type="AlphaFoldDB" id="Q036L6"/>
<evidence type="ECO:0000313" key="2">
    <source>
        <dbReference type="Proteomes" id="UP000001651"/>
    </source>
</evidence>
<keyword evidence="2" id="KW-1185">Reference proteome</keyword>
<dbReference type="PaxDb" id="321967-LSEI_2106"/>
<organism evidence="1 2">
    <name type="scientific">Lacticaseibacillus paracasei (strain ATCC 334 / BCRC 17002 / CCUG 31169 / CIP 107868 / KCTC 3260 / NRRL B-441)</name>
    <name type="common">Lactobacillus paracasei</name>
    <dbReference type="NCBI Taxonomy" id="321967"/>
    <lineage>
        <taxon>Bacteria</taxon>
        <taxon>Bacillati</taxon>
        <taxon>Bacillota</taxon>
        <taxon>Bacilli</taxon>
        <taxon>Lactobacillales</taxon>
        <taxon>Lactobacillaceae</taxon>
        <taxon>Lacticaseibacillus</taxon>
    </lineage>
</organism>
<sequence length="24" mass="2865">MKKLGWGRNEWVAHFYVVNTKSDV</sequence>
<reference evidence="1 2" key="1">
    <citation type="journal article" date="2006" name="Proc. Natl. Acad. Sci. U.S.A.">
        <title>Comparative genomics of the lactic acid bacteria.</title>
        <authorList>
            <person name="Makarova K."/>
            <person name="Slesarev A."/>
            <person name="Wolf Y."/>
            <person name="Sorokin A."/>
            <person name="Mirkin B."/>
            <person name="Koonin E."/>
            <person name="Pavlov A."/>
            <person name="Pavlova N."/>
            <person name="Karamychev V."/>
            <person name="Polouchine N."/>
            <person name="Shakhova V."/>
            <person name="Grigoriev I."/>
            <person name="Lou Y."/>
            <person name="Rohksar D."/>
            <person name="Lucas S."/>
            <person name="Huang K."/>
            <person name="Goodstein D.M."/>
            <person name="Hawkins T."/>
            <person name="Plengvidhya V."/>
            <person name="Welker D."/>
            <person name="Hughes J."/>
            <person name="Goh Y."/>
            <person name="Benson A."/>
            <person name="Baldwin K."/>
            <person name="Lee J.H."/>
            <person name="Diaz-Muniz I."/>
            <person name="Dosti B."/>
            <person name="Smeianov V."/>
            <person name="Wechter W."/>
            <person name="Barabote R."/>
            <person name="Lorca G."/>
            <person name="Altermann E."/>
            <person name="Barrangou R."/>
            <person name="Ganesan B."/>
            <person name="Xie Y."/>
            <person name="Rawsthorne H."/>
            <person name="Tamir D."/>
            <person name="Parker C."/>
            <person name="Breidt F."/>
            <person name="Broadbent J."/>
            <person name="Hutkins R."/>
            <person name="O'Sullivan D."/>
            <person name="Steele J."/>
            <person name="Unlu G."/>
            <person name="Saier M."/>
            <person name="Klaenhammer T."/>
            <person name="Richardson P."/>
            <person name="Kozyavkin S."/>
            <person name="Weimer B."/>
            <person name="Mills D."/>
        </authorList>
    </citation>
    <scope>NUCLEOTIDE SEQUENCE [LARGE SCALE GENOMIC DNA]</scope>
    <source>
        <strain evidence="2">ATCC 334 / BCRC 17002 / CCUG 31169 / CIP 107868 / KCTC 3260 / NRRL B-441</strain>
    </source>
</reference>